<evidence type="ECO:0000256" key="1">
    <source>
        <dbReference type="SAM" id="MobiDB-lite"/>
    </source>
</evidence>
<protein>
    <submittedName>
        <fullName evidence="2">Uncharacterized protein</fullName>
    </submittedName>
</protein>
<dbReference type="EMBL" id="JAUEPT010000058">
    <property type="protein sequence ID" value="KAK0435976.1"/>
    <property type="molecule type" value="Genomic_DNA"/>
</dbReference>
<keyword evidence="3" id="KW-1185">Reference proteome</keyword>
<evidence type="ECO:0000313" key="3">
    <source>
        <dbReference type="Proteomes" id="UP001175226"/>
    </source>
</evidence>
<gene>
    <name evidence="2" type="ORF">EV421DRAFT_1716236</name>
</gene>
<dbReference type="AlphaFoldDB" id="A0AA39MID3"/>
<proteinExistence type="predicted"/>
<accession>A0AA39MID3</accession>
<evidence type="ECO:0000313" key="2">
    <source>
        <dbReference type="EMBL" id="KAK0435976.1"/>
    </source>
</evidence>
<comment type="caution">
    <text evidence="2">The sequence shown here is derived from an EMBL/GenBank/DDBJ whole genome shotgun (WGS) entry which is preliminary data.</text>
</comment>
<dbReference type="Proteomes" id="UP001175226">
    <property type="component" value="Unassembled WGS sequence"/>
</dbReference>
<feature type="compositionally biased region" description="Basic and acidic residues" evidence="1">
    <location>
        <begin position="129"/>
        <end position="143"/>
    </location>
</feature>
<organism evidence="2 3">
    <name type="scientific">Armillaria borealis</name>
    <dbReference type="NCBI Taxonomy" id="47425"/>
    <lineage>
        <taxon>Eukaryota</taxon>
        <taxon>Fungi</taxon>
        <taxon>Dikarya</taxon>
        <taxon>Basidiomycota</taxon>
        <taxon>Agaricomycotina</taxon>
        <taxon>Agaricomycetes</taxon>
        <taxon>Agaricomycetidae</taxon>
        <taxon>Agaricales</taxon>
        <taxon>Marasmiineae</taxon>
        <taxon>Physalacriaceae</taxon>
        <taxon>Armillaria</taxon>
    </lineage>
</organism>
<name>A0AA39MID3_9AGAR</name>
<reference evidence="2" key="1">
    <citation type="submission" date="2023-06" db="EMBL/GenBank/DDBJ databases">
        <authorList>
            <consortium name="Lawrence Berkeley National Laboratory"/>
            <person name="Ahrendt S."/>
            <person name="Sahu N."/>
            <person name="Indic B."/>
            <person name="Wong-Bajracharya J."/>
            <person name="Merenyi Z."/>
            <person name="Ke H.-M."/>
            <person name="Monk M."/>
            <person name="Kocsube S."/>
            <person name="Drula E."/>
            <person name="Lipzen A."/>
            <person name="Balint B."/>
            <person name="Henrissat B."/>
            <person name="Andreopoulos B."/>
            <person name="Martin F.M."/>
            <person name="Harder C.B."/>
            <person name="Rigling D."/>
            <person name="Ford K.L."/>
            <person name="Foster G.D."/>
            <person name="Pangilinan J."/>
            <person name="Papanicolaou A."/>
            <person name="Barry K."/>
            <person name="LaButti K."/>
            <person name="Viragh M."/>
            <person name="Koriabine M."/>
            <person name="Yan M."/>
            <person name="Riley R."/>
            <person name="Champramary S."/>
            <person name="Plett K.L."/>
            <person name="Tsai I.J."/>
            <person name="Slot J."/>
            <person name="Sipos G."/>
            <person name="Plett J."/>
            <person name="Nagy L.G."/>
            <person name="Grigoriev I.V."/>
        </authorList>
    </citation>
    <scope>NUCLEOTIDE SEQUENCE</scope>
    <source>
        <strain evidence="2">FPL87.14</strain>
    </source>
</reference>
<feature type="region of interest" description="Disordered" evidence="1">
    <location>
        <begin position="113"/>
        <end position="143"/>
    </location>
</feature>
<sequence length="143" mass="16296">MLKTAKDLSVRFEMAAPCAEILGKIPVWHHFGLKEGIRRMNSTDRNRCLQTNHGIEYVSDVVEIVNRQENERHEENDHCRCEGCCFDREVLHCEKPGSCVVAAARLLDRLSPRWDPRKAGQDDGLGLSEEEREHNVEARESGG</sequence>